<sequence length="73" mass="8717">MGVRFEEVYQRQKNAVYGYLSYMTKDKDTAEDSMICEVNPKEHYLVTEHGTVYRAPEEFSRYMVQYQEDCLDS</sequence>
<organism evidence="1 2">
    <name type="scientific">Hungatella hathewayi</name>
    <dbReference type="NCBI Taxonomy" id="154046"/>
    <lineage>
        <taxon>Bacteria</taxon>
        <taxon>Bacillati</taxon>
        <taxon>Bacillota</taxon>
        <taxon>Clostridia</taxon>
        <taxon>Lachnospirales</taxon>
        <taxon>Lachnospiraceae</taxon>
        <taxon>Hungatella</taxon>
    </lineage>
</organism>
<gene>
    <name evidence="1" type="ORF">ERS852407_03479</name>
</gene>
<proteinExistence type="predicted"/>
<dbReference type="RefSeq" id="WP_055657077.1">
    <property type="nucleotide sequence ID" value="NZ_CABIXC010000009.1"/>
</dbReference>
<name>A0A174GS59_9FIRM</name>
<protein>
    <submittedName>
        <fullName evidence="1">Uncharacterized protein</fullName>
    </submittedName>
</protein>
<evidence type="ECO:0000313" key="2">
    <source>
        <dbReference type="Proteomes" id="UP000095651"/>
    </source>
</evidence>
<reference evidence="1 2" key="1">
    <citation type="submission" date="2015-09" db="EMBL/GenBank/DDBJ databases">
        <authorList>
            <consortium name="Pathogen Informatics"/>
        </authorList>
    </citation>
    <scope>NUCLEOTIDE SEQUENCE [LARGE SCALE GENOMIC DNA]</scope>
    <source>
        <strain evidence="1 2">2789STDY5608850</strain>
    </source>
</reference>
<dbReference type="Proteomes" id="UP000095651">
    <property type="component" value="Unassembled WGS sequence"/>
</dbReference>
<evidence type="ECO:0000313" key="1">
    <source>
        <dbReference type="EMBL" id="CUO64801.1"/>
    </source>
</evidence>
<dbReference type="EMBL" id="CYZE01000009">
    <property type="protein sequence ID" value="CUO64801.1"/>
    <property type="molecule type" value="Genomic_DNA"/>
</dbReference>
<accession>A0A174GS59</accession>
<dbReference type="AlphaFoldDB" id="A0A174GS59"/>